<keyword evidence="8" id="KW-1185">Reference proteome</keyword>
<feature type="non-terminal residue" evidence="7">
    <location>
        <position position="1"/>
    </location>
</feature>
<organism evidence="7 8">
    <name type="scientific">Teichococcus aerophilus</name>
    <dbReference type="NCBI Taxonomy" id="1224513"/>
    <lineage>
        <taxon>Bacteria</taxon>
        <taxon>Pseudomonadati</taxon>
        <taxon>Pseudomonadota</taxon>
        <taxon>Alphaproteobacteria</taxon>
        <taxon>Acetobacterales</taxon>
        <taxon>Roseomonadaceae</taxon>
        <taxon>Roseomonas</taxon>
    </lineage>
</organism>
<dbReference type="RefSeq" id="WP_241749197.1">
    <property type="nucleotide sequence ID" value="NZ_JACTVA010000013.1"/>
</dbReference>
<dbReference type="PANTHER" id="PTHR43531">
    <property type="entry name" value="PROTEIN ICFG"/>
    <property type="match status" value="1"/>
</dbReference>
<evidence type="ECO:0000256" key="2">
    <source>
        <dbReference type="ARBA" id="ARBA00029447"/>
    </source>
</evidence>
<dbReference type="EMBL" id="JACTVA010000013">
    <property type="protein sequence ID" value="MBC9207059.1"/>
    <property type="molecule type" value="Genomic_DNA"/>
</dbReference>
<sequence>QASGEAVGRAVQAMQTIAEKITIVQEIARQTDLLALNAAVEAARAGEHGKGFAVVASEVRKLAERSQMAASEISGLSSQSVKVAQEAGTMLARLVPDIKRTAELVEEISAACREQDIGGEQVNQAIQQLDKVTQQNASASEQMSATSEELAAQAEQLQASIAYFRTEAAASRGVGVEKVRPVPVAHPAQRAQVAARSVAKRPAPARPKSRPAAQGHGVALDMSAGPDARDSDFERY</sequence>
<reference evidence="7 8" key="1">
    <citation type="journal article" date="2013" name="Int. J. Syst. Evol. Microbiol.">
        <title>Roseomonas aerophila sp. nov., isolated from air.</title>
        <authorList>
            <person name="Kim S.J."/>
            <person name="Weon H.Y."/>
            <person name="Ahn J.H."/>
            <person name="Hong S.B."/>
            <person name="Seok S.J."/>
            <person name="Whang K.S."/>
            <person name="Kwon S.W."/>
        </authorList>
    </citation>
    <scope>NUCLEOTIDE SEQUENCE [LARGE SCALE GENOMIC DNA]</scope>
    <source>
        <strain evidence="7 8">NBRC 108923</strain>
    </source>
</reference>
<proteinExistence type="inferred from homology"/>
<evidence type="ECO:0000259" key="6">
    <source>
        <dbReference type="PROSITE" id="PS50111"/>
    </source>
</evidence>
<dbReference type="PANTHER" id="PTHR43531:SF11">
    <property type="entry name" value="METHYL-ACCEPTING CHEMOTAXIS PROTEIN 3"/>
    <property type="match status" value="1"/>
</dbReference>
<evidence type="ECO:0000256" key="4">
    <source>
        <dbReference type="SAM" id="Coils"/>
    </source>
</evidence>
<evidence type="ECO:0000313" key="8">
    <source>
        <dbReference type="Proteomes" id="UP000626026"/>
    </source>
</evidence>
<evidence type="ECO:0000256" key="1">
    <source>
        <dbReference type="ARBA" id="ARBA00022500"/>
    </source>
</evidence>
<dbReference type="Gene3D" id="1.10.287.950">
    <property type="entry name" value="Methyl-accepting chemotaxis protein"/>
    <property type="match status" value="1"/>
</dbReference>
<name>A0ABR7RKL3_9PROT</name>
<feature type="coiled-coil region" evidence="4">
    <location>
        <begin position="122"/>
        <end position="160"/>
    </location>
</feature>
<dbReference type="InterPro" id="IPR004089">
    <property type="entry name" value="MCPsignal_dom"/>
</dbReference>
<accession>A0ABR7RKL3</accession>
<dbReference type="Proteomes" id="UP000626026">
    <property type="component" value="Unassembled WGS sequence"/>
</dbReference>
<feature type="compositionally biased region" description="Low complexity" evidence="5">
    <location>
        <begin position="188"/>
        <end position="202"/>
    </location>
</feature>
<feature type="region of interest" description="Disordered" evidence="5">
    <location>
        <begin position="187"/>
        <end position="236"/>
    </location>
</feature>
<keyword evidence="4" id="KW-0175">Coiled coil</keyword>
<evidence type="ECO:0000313" key="7">
    <source>
        <dbReference type="EMBL" id="MBC9207059.1"/>
    </source>
</evidence>
<feature type="domain" description="Methyl-accepting transducer" evidence="6">
    <location>
        <begin position="1"/>
        <end position="151"/>
    </location>
</feature>
<dbReference type="PROSITE" id="PS50111">
    <property type="entry name" value="CHEMOTAXIS_TRANSDUC_2"/>
    <property type="match status" value="1"/>
</dbReference>
<dbReference type="InterPro" id="IPR051310">
    <property type="entry name" value="MCP_chemotaxis"/>
</dbReference>
<dbReference type="SUPFAM" id="SSF58104">
    <property type="entry name" value="Methyl-accepting chemotaxis protein (MCP) signaling domain"/>
    <property type="match status" value="1"/>
</dbReference>
<dbReference type="InterPro" id="IPR004090">
    <property type="entry name" value="Chemotax_Me-accpt_rcpt"/>
</dbReference>
<feature type="compositionally biased region" description="Basic and acidic residues" evidence="5">
    <location>
        <begin position="227"/>
        <end position="236"/>
    </location>
</feature>
<evidence type="ECO:0000256" key="5">
    <source>
        <dbReference type="SAM" id="MobiDB-lite"/>
    </source>
</evidence>
<dbReference type="SMART" id="SM00283">
    <property type="entry name" value="MA"/>
    <property type="match status" value="1"/>
</dbReference>
<dbReference type="PRINTS" id="PR00260">
    <property type="entry name" value="CHEMTRNSDUCR"/>
</dbReference>
<protein>
    <submittedName>
        <fullName evidence="7">Methyl-accepting chemotaxis protein</fullName>
    </submittedName>
</protein>
<comment type="similarity">
    <text evidence="2">Belongs to the methyl-accepting chemotaxis (MCP) protein family.</text>
</comment>
<gene>
    <name evidence="7" type="ORF">IBL26_09460</name>
</gene>
<keyword evidence="3" id="KW-0807">Transducer</keyword>
<keyword evidence="1" id="KW-0145">Chemotaxis</keyword>
<comment type="caution">
    <text evidence="7">The sequence shown here is derived from an EMBL/GenBank/DDBJ whole genome shotgun (WGS) entry which is preliminary data.</text>
</comment>
<dbReference type="Pfam" id="PF00015">
    <property type="entry name" value="MCPsignal"/>
    <property type="match status" value="1"/>
</dbReference>
<evidence type="ECO:0000256" key="3">
    <source>
        <dbReference type="PROSITE-ProRule" id="PRU00284"/>
    </source>
</evidence>